<reference evidence="1 2" key="1">
    <citation type="submission" date="2020-03" db="EMBL/GenBank/DDBJ databases">
        <title>Genomic Encyclopedia of Archaeal and Bacterial Type Strains, Phase II (KMG-II): from individual species to whole genera.</title>
        <authorList>
            <person name="Goeker M."/>
        </authorList>
    </citation>
    <scope>NUCLEOTIDE SEQUENCE [LARGE SCALE GENOMIC DNA]</scope>
    <source>
        <strain evidence="1 2">DSM 4749</strain>
    </source>
</reference>
<dbReference type="Proteomes" id="UP000532769">
    <property type="component" value="Unassembled WGS sequence"/>
</dbReference>
<evidence type="ECO:0000313" key="1">
    <source>
        <dbReference type="EMBL" id="NIK16616.1"/>
    </source>
</evidence>
<dbReference type="EMBL" id="JAASRS010000003">
    <property type="protein sequence ID" value="NIK16616.1"/>
    <property type="molecule type" value="Genomic_DNA"/>
</dbReference>
<accession>A0A846MLR0</accession>
<name>A0A846MLR0_9BACL</name>
<dbReference type="AlphaFoldDB" id="A0A846MLR0"/>
<gene>
    <name evidence="1" type="ORF">BDD39_003257</name>
</gene>
<sequence>MNFDPFDFQDVHTKRLSFQPKEWNMATPIFLFLSDHIHEIWEKLKNHRNVRLRLLFEA</sequence>
<proteinExistence type="predicted"/>
<organism evidence="1 2">
    <name type="scientific">Saccharococcus thermophilus</name>
    <dbReference type="NCBI Taxonomy" id="29396"/>
    <lineage>
        <taxon>Bacteria</taxon>
        <taxon>Bacillati</taxon>
        <taxon>Bacillota</taxon>
        <taxon>Bacilli</taxon>
        <taxon>Bacillales</taxon>
        <taxon>Anoxybacillaceae</taxon>
        <taxon>Saccharococcus</taxon>
    </lineage>
</organism>
<keyword evidence="2" id="KW-1185">Reference proteome</keyword>
<protein>
    <submittedName>
        <fullName evidence="1">Uncharacterized protein</fullName>
    </submittedName>
</protein>
<comment type="caution">
    <text evidence="1">The sequence shown here is derived from an EMBL/GenBank/DDBJ whole genome shotgun (WGS) entry which is preliminary data.</text>
</comment>
<evidence type="ECO:0000313" key="2">
    <source>
        <dbReference type="Proteomes" id="UP000532769"/>
    </source>
</evidence>